<evidence type="ECO:0000313" key="1">
    <source>
        <dbReference type="EMBL" id="MSB18191.1"/>
    </source>
</evidence>
<accession>A0A6I2QWR7</accession>
<name>A0A6I2QWR7_FLAPL</name>
<dbReference type="Proteomes" id="UP000434475">
    <property type="component" value="Unassembled WGS sequence"/>
</dbReference>
<dbReference type="AlphaFoldDB" id="A0A6I2QWR7"/>
<evidence type="ECO:0000313" key="2">
    <source>
        <dbReference type="Proteomes" id="UP000434475"/>
    </source>
</evidence>
<dbReference type="EMBL" id="WKPR01000002">
    <property type="protein sequence ID" value="MSB18191.1"/>
    <property type="molecule type" value="Genomic_DNA"/>
</dbReference>
<gene>
    <name evidence="1" type="ORF">GKE97_01515</name>
</gene>
<proteinExistence type="predicted"/>
<dbReference type="RefSeq" id="WP_172697091.1">
    <property type="nucleotide sequence ID" value="NZ_WKPR01000002.1"/>
</dbReference>
<organism evidence="1 2">
    <name type="scientific">Flavonifractor plautii</name>
    <name type="common">Fusobacterium plautii</name>
    <dbReference type="NCBI Taxonomy" id="292800"/>
    <lineage>
        <taxon>Bacteria</taxon>
        <taxon>Bacillati</taxon>
        <taxon>Bacillota</taxon>
        <taxon>Clostridia</taxon>
        <taxon>Eubacteriales</taxon>
        <taxon>Oscillospiraceae</taxon>
        <taxon>Flavonifractor</taxon>
    </lineage>
</organism>
<protein>
    <submittedName>
        <fullName evidence="1">Uncharacterized protein</fullName>
    </submittedName>
</protein>
<sequence>MKYKKIYDILKKGGASITLDYSGWWSAYCPNNYMARNRPLWIVAEVPSLHLRLWITHEFGTLRVTTADTALPSGSCAYHESQIRRTFRNQREMAEYLEMMLCRNRKDAV</sequence>
<reference evidence="1 2" key="1">
    <citation type="journal article" date="2019" name="Nat. Med.">
        <title>A library of human gut bacterial isolates paired with longitudinal multiomics data enables mechanistic microbiome research.</title>
        <authorList>
            <person name="Poyet M."/>
            <person name="Groussin M."/>
            <person name="Gibbons S.M."/>
            <person name="Avila-Pacheco J."/>
            <person name="Jiang X."/>
            <person name="Kearney S.M."/>
            <person name="Perrotta A.R."/>
            <person name="Berdy B."/>
            <person name="Zhao S."/>
            <person name="Lieberman T.D."/>
            <person name="Swanson P.K."/>
            <person name="Smith M."/>
            <person name="Roesemann S."/>
            <person name="Alexander J.E."/>
            <person name="Rich S.A."/>
            <person name="Livny J."/>
            <person name="Vlamakis H."/>
            <person name="Clish C."/>
            <person name="Bullock K."/>
            <person name="Deik A."/>
            <person name="Scott J."/>
            <person name="Pierce K.A."/>
            <person name="Xavier R.J."/>
            <person name="Alm E.J."/>
        </authorList>
    </citation>
    <scope>NUCLEOTIDE SEQUENCE [LARGE SCALE GENOMIC DNA]</scope>
    <source>
        <strain evidence="1 2">BIOML-A2</strain>
    </source>
</reference>
<comment type="caution">
    <text evidence="1">The sequence shown here is derived from an EMBL/GenBank/DDBJ whole genome shotgun (WGS) entry which is preliminary data.</text>
</comment>